<evidence type="ECO:0000313" key="2">
    <source>
        <dbReference type="Proteomes" id="UP000620224"/>
    </source>
</evidence>
<keyword evidence="2" id="KW-1185">Reference proteome</keyword>
<dbReference type="AlphaFoldDB" id="A0A918J791"/>
<reference evidence="1" key="2">
    <citation type="submission" date="2020-09" db="EMBL/GenBank/DDBJ databases">
        <authorList>
            <person name="Sun Q."/>
            <person name="Ohkuma M."/>
        </authorList>
    </citation>
    <scope>NUCLEOTIDE SEQUENCE</scope>
    <source>
        <strain evidence="1">JCM 4490</strain>
    </source>
</reference>
<name>A0A918J791_9ACTN</name>
<organism evidence="1 2">
    <name type="scientific">Streptomyces lucensis JCM 4490</name>
    <dbReference type="NCBI Taxonomy" id="1306176"/>
    <lineage>
        <taxon>Bacteria</taxon>
        <taxon>Bacillati</taxon>
        <taxon>Actinomycetota</taxon>
        <taxon>Actinomycetes</taxon>
        <taxon>Kitasatosporales</taxon>
        <taxon>Streptomycetaceae</taxon>
        <taxon>Streptomyces</taxon>
    </lineage>
</organism>
<accession>A0A918J791</accession>
<comment type="caution">
    <text evidence="1">The sequence shown here is derived from an EMBL/GenBank/DDBJ whole genome shotgun (WGS) entry which is preliminary data.</text>
</comment>
<evidence type="ECO:0000313" key="1">
    <source>
        <dbReference type="EMBL" id="GGW55137.1"/>
    </source>
</evidence>
<reference evidence="1" key="1">
    <citation type="journal article" date="2014" name="Int. J. Syst. Evol. Microbiol.">
        <title>Complete genome sequence of Corynebacterium casei LMG S-19264T (=DSM 44701T), isolated from a smear-ripened cheese.</title>
        <authorList>
            <consortium name="US DOE Joint Genome Institute (JGI-PGF)"/>
            <person name="Walter F."/>
            <person name="Albersmeier A."/>
            <person name="Kalinowski J."/>
            <person name="Ruckert C."/>
        </authorList>
    </citation>
    <scope>NUCLEOTIDE SEQUENCE</scope>
    <source>
        <strain evidence="1">JCM 4490</strain>
    </source>
</reference>
<protein>
    <submittedName>
        <fullName evidence="1">Uncharacterized protein</fullName>
    </submittedName>
</protein>
<proteinExistence type="predicted"/>
<gene>
    <name evidence="1" type="ORF">GCM10010503_35190</name>
</gene>
<dbReference type="RefSeq" id="WP_190016296.1">
    <property type="nucleotide sequence ID" value="NZ_BMUE01000007.1"/>
</dbReference>
<dbReference type="EMBL" id="BMUE01000007">
    <property type="protein sequence ID" value="GGW55137.1"/>
    <property type="molecule type" value="Genomic_DNA"/>
</dbReference>
<sequence>MHRAEVVPGLTVDRDLYETAVKGLREHAPDENLTWEAFTSPGSWTLVPDAQGRGYKGELVLRREESRTRKINLWFAPDLRDGQTPKPHNHPWGFTSHVLSGGYTEQRYALRDGRVVTETRTHTAGGSNHVPLDVYHEVTAIAEPGRTLTLMLCGAGRQGAWDYLDPETGRTYGSAADPGFRDRLVALNPRLRP</sequence>
<dbReference type="InterPro" id="IPR011051">
    <property type="entry name" value="RmlC_Cupin_sf"/>
</dbReference>
<dbReference type="Proteomes" id="UP000620224">
    <property type="component" value="Unassembled WGS sequence"/>
</dbReference>
<dbReference type="SUPFAM" id="SSF51182">
    <property type="entry name" value="RmlC-like cupins"/>
    <property type="match status" value="1"/>
</dbReference>